<accession>A0ABS8FWT4</accession>
<dbReference type="PANTHER" id="PTHR10000">
    <property type="entry name" value="PHOSPHOSERINE PHOSPHATASE"/>
    <property type="match status" value="1"/>
</dbReference>
<dbReference type="InterPro" id="IPR023214">
    <property type="entry name" value="HAD_sf"/>
</dbReference>
<evidence type="ECO:0000313" key="1">
    <source>
        <dbReference type="EMBL" id="MCC2254517.1"/>
    </source>
</evidence>
<dbReference type="PROSITE" id="PS01228">
    <property type="entry name" value="COF_1"/>
    <property type="match status" value="1"/>
</dbReference>
<evidence type="ECO:0000313" key="2">
    <source>
        <dbReference type="Proteomes" id="UP001198151"/>
    </source>
</evidence>
<gene>
    <name evidence="1" type="ORF">LKD70_08815</name>
</gene>
<organism evidence="1 2">
    <name type="scientific">Ruminococcus turbiniformis</name>
    <dbReference type="NCBI Taxonomy" id="2881258"/>
    <lineage>
        <taxon>Bacteria</taxon>
        <taxon>Bacillati</taxon>
        <taxon>Bacillota</taxon>
        <taxon>Clostridia</taxon>
        <taxon>Eubacteriales</taxon>
        <taxon>Oscillospiraceae</taxon>
        <taxon>Ruminococcus</taxon>
    </lineage>
</organism>
<dbReference type="Pfam" id="PF08282">
    <property type="entry name" value="Hydrolase_3"/>
    <property type="match status" value="1"/>
</dbReference>
<sequence>MERSVLFFDIDGTLLSEITGKIPESAKEALAAARRNGHRLFINTGRTVSSIPAEIGRLSFDGFLCGCGTTVIYKDEEIFSRHLSEERGRELIEKLRECSLGAVAEGPEDVYFPGYITRFDSLETTRRYFREKGMGLEKTLEYGGFVYDKLLVYADGNSDLEGFLRFADADMEAIDRGGSVYEVVQKNYSKATACEYILNMLEIPKERAYVFGDSSNDLSMFEYADHAVAMGKHDAVLEPHTEFITRAVEDDGIAHALKHYGLI</sequence>
<dbReference type="Gene3D" id="3.30.1240.10">
    <property type="match status" value="1"/>
</dbReference>
<dbReference type="GO" id="GO:0016787">
    <property type="term" value="F:hydrolase activity"/>
    <property type="evidence" value="ECO:0007669"/>
    <property type="project" value="UniProtKB-KW"/>
</dbReference>
<keyword evidence="1" id="KW-0378">Hydrolase</keyword>
<dbReference type="SFLD" id="SFLDS00003">
    <property type="entry name" value="Haloacid_Dehalogenase"/>
    <property type="match status" value="1"/>
</dbReference>
<keyword evidence="2" id="KW-1185">Reference proteome</keyword>
<dbReference type="Proteomes" id="UP001198151">
    <property type="component" value="Unassembled WGS sequence"/>
</dbReference>
<comment type="caution">
    <text evidence="1">The sequence shown here is derived from an EMBL/GenBank/DDBJ whole genome shotgun (WGS) entry which is preliminary data.</text>
</comment>
<dbReference type="PANTHER" id="PTHR10000:SF25">
    <property type="entry name" value="PHOSPHATASE YKRA-RELATED"/>
    <property type="match status" value="1"/>
</dbReference>
<dbReference type="SFLD" id="SFLDG01140">
    <property type="entry name" value="C2.B:_Phosphomannomutase_and_P"/>
    <property type="match status" value="1"/>
</dbReference>
<protein>
    <submittedName>
        <fullName evidence="1">Cof-type HAD-IIB family hydrolase</fullName>
    </submittedName>
</protein>
<dbReference type="RefSeq" id="WP_227707658.1">
    <property type="nucleotide sequence ID" value="NZ_JAJEQX010000013.1"/>
</dbReference>
<reference evidence="1 2" key="1">
    <citation type="submission" date="2021-10" db="EMBL/GenBank/DDBJ databases">
        <title>Anaerobic single-cell dispensing facilitates the cultivation of human gut bacteria.</title>
        <authorList>
            <person name="Afrizal A."/>
        </authorList>
    </citation>
    <scope>NUCLEOTIDE SEQUENCE [LARGE SCALE GENOMIC DNA]</scope>
    <source>
        <strain evidence="1 2">CLA-AA-H200</strain>
    </source>
</reference>
<name>A0ABS8FWT4_9FIRM</name>
<dbReference type="InterPro" id="IPR006379">
    <property type="entry name" value="HAD-SF_hydro_IIB"/>
</dbReference>
<proteinExistence type="predicted"/>
<dbReference type="SUPFAM" id="SSF56784">
    <property type="entry name" value="HAD-like"/>
    <property type="match status" value="1"/>
</dbReference>
<dbReference type="EMBL" id="JAJEQX010000013">
    <property type="protein sequence ID" value="MCC2254517.1"/>
    <property type="molecule type" value="Genomic_DNA"/>
</dbReference>
<dbReference type="Gene3D" id="3.40.50.1000">
    <property type="entry name" value="HAD superfamily/HAD-like"/>
    <property type="match status" value="1"/>
</dbReference>
<dbReference type="InterPro" id="IPR036412">
    <property type="entry name" value="HAD-like_sf"/>
</dbReference>
<dbReference type="NCBIfam" id="TIGR01484">
    <property type="entry name" value="HAD-SF-IIB"/>
    <property type="match status" value="1"/>
</dbReference>